<dbReference type="Proteomes" id="UP000053105">
    <property type="component" value="Unassembled WGS sequence"/>
</dbReference>
<feature type="chain" id="PRO_5005830984" description="alpha-glucosidase" evidence="3">
    <location>
        <begin position="18"/>
        <end position="405"/>
    </location>
</feature>
<dbReference type="EMBL" id="KQ435816">
    <property type="protein sequence ID" value="KOX72590.1"/>
    <property type="molecule type" value="Genomic_DNA"/>
</dbReference>
<evidence type="ECO:0000256" key="1">
    <source>
        <dbReference type="ARBA" id="ARBA00001657"/>
    </source>
</evidence>
<dbReference type="OrthoDB" id="1740265at2759"/>
<dbReference type="GO" id="GO:0005975">
    <property type="term" value="P:carbohydrate metabolic process"/>
    <property type="evidence" value="ECO:0007669"/>
    <property type="project" value="InterPro"/>
</dbReference>
<evidence type="ECO:0000259" key="4">
    <source>
        <dbReference type="SMART" id="SM00642"/>
    </source>
</evidence>
<dbReference type="InterPro" id="IPR045857">
    <property type="entry name" value="O16G_dom_2"/>
</dbReference>
<comment type="catalytic activity">
    <reaction evidence="1">
        <text>Hydrolysis of terminal, non-reducing (1-&gt;4)-linked alpha-D-glucose residues with release of alpha-D-glucose.</text>
        <dbReference type="EC" id="3.2.1.20"/>
    </reaction>
</comment>
<accession>A0A0M8ZWK6</accession>
<dbReference type="PANTHER" id="PTHR10357:SF179">
    <property type="entry name" value="NEUTRAL AND BASIC AMINO ACID TRANSPORT PROTEIN RBAT"/>
    <property type="match status" value="1"/>
</dbReference>
<feature type="signal peptide" evidence="3">
    <location>
        <begin position="1"/>
        <end position="17"/>
    </location>
</feature>
<dbReference type="InterPro" id="IPR017853">
    <property type="entry name" value="GH"/>
</dbReference>
<sequence>MRAVIAFCVAVLPLVIGITWNPPDNITDFSLYQIYPRSYKDSDGDGIGDLRGIIQRLDHLTESNVDAVWLSPIYSSPMVDFGYDISNYKEIDSIFGTMEDFEELVKAAHDRNLLVLMDFVPNHTSDQHEWFQKSLQGISPYDNYYVWHPGRMENGTRKPPNNWLLTTILAFAIKPERFRSAYALSCKNSLEFEYFLDTLILPNHNNFSRPCSSNLVICKRIFAKVSEMRGSAWEWKDERQAYYLHQFNIQQPDLNYYSLNVRREIEDVLRFWLDKGVDGFRVDAMIFLYEDQRFLNEPLSGVTDDLNDYDYTLKIYTTNQPQTYDIIPTWRQVLDKYEQPKYLMLEVYSNVSDTMKYYHYGADFPFNFYTITNLTRTSTAEDIKNVIDSWYDNMPKGYTPNWVVS</sequence>
<evidence type="ECO:0000256" key="2">
    <source>
        <dbReference type="ARBA" id="ARBA00012741"/>
    </source>
</evidence>
<gene>
    <name evidence="5" type="ORF">WN51_01803</name>
</gene>
<dbReference type="STRING" id="166423.A0A0M8ZWK6"/>
<dbReference type="PANTHER" id="PTHR10357">
    <property type="entry name" value="ALPHA-AMYLASE FAMILY MEMBER"/>
    <property type="match status" value="1"/>
</dbReference>
<dbReference type="SMART" id="SM00642">
    <property type="entry name" value="Aamy"/>
    <property type="match status" value="1"/>
</dbReference>
<dbReference type="Pfam" id="PF00128">
    <property type="entry name" value="Alpha-amylase"/>
    <property type="match status" value="2"/>
</dbReference>
<keyword evidence="3" id="KW-0732">Signal</keyword>
<dbReference type="Gene3D" id="3.90.400.10">
    <property type="entry name" value="Oligo-1,6-glucosidase, Domain 2"/>
    <property type="match status" value="2"/>
</dbReference>
<dbReference type="GO" id="GO:0004558">
    <property type="term" value="F:alpha-1,4-glucosidase activity"/>
    <property type="evidence" value="ECO:0007669"/>
    <property type="project" value="UniProtKB-EC"/>
</dbReference>
<dbReference type="SUPFAM" id="SSF51445">
    <property type="entry name" value="(Trans)glycosidases"/>
    <property type="match status" value="1"/>
</dbReference>
<feature type="domain" description="Glycosyl hydrolase family 13 catalytic" evidence="4">
    <location>
        <begin position="33"/>
        <end position="405"/>
    </location>
</feature>
<evidence type="ECO:0000256" key="3">
    <source>
        <dbReference type="SAM" id="SignalP"/>
    </source>
</evidence>
<keyword evidence="6" id="KW-1185">Reference proteome</keyword>
<dbReference type="AlphaFoldDB" id="A0A0M8ZWK6"/>
<dbReference type="InterPro" id="IPR006047">
    <property type="entry name" value="GH13_cat_dom"/>
</dbReference>
<proteinExistence type="predicted"/>
<evidence type="ECO:0000313" key="6">
    <source>
        <dbReference type="Proteomes" id="UP000053105"/>
    </source>
</evidence>
<dbReference type="Gene3D" id="3.20.20.80">
    <property type="entry name" value="Glycosidases"/>
    <property type="match status" value="2"/>
</dbReference>
<dbReference type="EC" id="3.2.1.20" evidence="2"/>
<name>A0A0M8ZWK6_9HYME</name>
<protein>
    <recommendedName>
        <fullName evidence="2">alpha-glucosidase</fullName>
        <ecNumber evidence="2">3.2.1.20</ecNumber>
    </recommendedName>
</protein>
<reference evidence="5 6" key="1">
    <citation type="submission" date="2015-07" db="EMBL/GenBank/DDBJ databases">
        <title>The genome of Melipona quadrifasciata.</title>
        <authorList>
            <person name="Pan H."/>
            <person name="Kapheim K."/>
        </authorList>
    </citation>
    <scope>NUCLEOTIDE SEQUENCE [LARGE SCALE GENOMIC DNA]</scope>
    <source>
        <strain evidence="5">0111107301</strain>
        <tissue evidence="5">Whole body</tissue>
    </source>
</reference>
<evidence type="ECO:0000313" key="5">
    <source>
        <dbReference type="EMBL" id="KOX72590.1"/>
    </source>
</evidence>
<organism evidence="5 6">
    <name type="scientific">Melipona quadrifasciata</name>
    <dbReference type="NCBI Taxonomy" id="166423"/>
    <lineage>
        <taxon>Eukaryota</taxon>
        <taxon>Metazoa</taxon>
        <taxon>Ecdysozoa</taxon>
        <taxon>Arthropoda</taxon>
        <taxon>Hexapoda</taxon>
        <taxon>Insecta</taxon>
        <taxon>Pterygota</taxon>
        <taxon>Neoptera</taxon>
        <taxon>Endopterygota</taxon>
        <taxon>Hymenoptera</taxon>
        <taxon>Apocrita</taxon>
        <taxon>Aculeata</taxon>
        <taxon>Apoidea</taxon>
        <taxon>Anthophila</taxon>
        <taxon>Apidae</taxon>
        <taxon>Melipona</taxon>
    </lineage>
</organism>